<evidence type="ECO:0000313" key="1">
    <source>
        <dbReference type="EMBL" id="QSQ10757.1"/>
    </source>
</evidence>
<accession>A0ABX7MWE6</accession>
<protein>
    <recommendedName>
        <fullName evidence="3">Lipoprotein</fullName>
    </recommendedName>
</protein>
<sequence length="215" mass="22600">MAVIPAHVGWLSVAAAPVEFTNADAVLVPQSDGTVYRISDLSKRQLDPTAPVLVEVSAPGDTWAPAEAMVDALFGFIILATSPGPSARVRVSASALPITPVALVRAISFSLANDIVELQVMGDGYKRRTVSLRDFSGEMTGLSPLMFGGAIVAGAPLLIEIGKGAGSQVMRAWVQVPELSHKLTPGVLYERTVKFTGYAFSTERGAGIAWGYGML</sequence>
<proteinExistence type="predicted"/>
<name>A0ABX7MWE6_9BACT</name>
<organism evidence="1 2">
    <name type="scientific">Myxococcus landrumensis</name>
    <dbReference type="NCBI Taxonomy" id="2813577"/>
    <lineage>
        <taxon>Bacteria</taxon>
        <taxon>Pseudomonadati</taxon>
        <taxon>Myxococcota</taxon>
        <taxon>Myxococcia</taxon>
        <taxon>Myxococcales</taxon>
        <taxon>Cystobacterineae</taxon>
        <taxon>Myxococcaceae</taxon>
        <taxon>Myxococcus</taxon>
    </lineage>
</organism>
<evidence type="ECO:0008006" key="3">
    <source>
        <dbReference type="Google" id="ProtNLM"/>
    </source>
</evidence>
<keyword evidence="2" id="KW-1185">Reference proteome</keyword>
<dbReference type="RefSeq" id="WP_206712524.1">
    <property type="nucleotide sequence ID" value="NZ_CP071091.1"/>
</dbReference>
<dbReference type="Proteomes" id="UP000663090">
    <property type="component" value="Chromosome"/>
</dbReference>
<reference evidence="1 2" key="1">
    <citation type="submission" date="2021-02" db="EMBL/GenBank/DDBJ databases">
        <title>De Novo genome assembly of isolated myxobacteria.</title>
        <authorList>
            <person name="Stevens D.C."/>
        </authorList>
    </citation>
    <scope>NUCLEOTIDE SEQUENCE [LARGE SCALE GENOMIC DNA]</scope>
    <source>
        <strain evidence="1 2">SCHIC003</strain>
    </source>
</reference>
<evidence type="ECO:0000313" key="2">
    <source>
        <dbReference type="Proteomes" id="UP000663090"/>
    </source>
</evidence>
<gene>
    <name evidence="1" type="ORF">JY572_20155</name>
</gene>
<dbReference type="EMBL" id="CP071091">
    <property type="protein sequence ID" value="QSQ10757.1"/>
    <property type="molecule type" value="Genomic_DNA"/>
</dbReference>